<feature type="compositionally biased region" description="Basic and acidic residues" evidence="1">
    <location>
        <begin position="606"/>
        <end position="618"/>
    </location>
</feature>
<gene>
    <name evidence="2" type="primary">HSP90</name>
    <name evidence="2" type="ORF">SPIL2461_LOCUS10072</name>
</gene>
<sequence length="1366" mass="149510">AGEISLLASVRNEYNLKRLQEAALIHDRSSRKPWEESRLGRNHGKGGARGVHVTELDSDDGAETEEDDRACVVSEDLAQELHTAYMAHQNARSRYKEAVKGRGFDAEAMREKAAARLKLAKERSYCSACKRKGHWHKDAECPLNKRKPVNRTQVLMTSLGGGEGRKAHEAMVVEVHVAMRAGQGKLLMILDTACASSVVGYPTLTAYMEEADGTGVEYMFEPDDECFKFGASRVFKADFAAWLPVRVGSQWIVAKIDLGGECVDFGVLSGQDFPLAQAQGGHPAIAVFPDGAAKPPQLDWTQVKDLGRNNGVWCPSAVRAYMAHAGEEQKVKGEGKKLFYAKKLPPAVQDMLVAKQVSSEAFLGWWKGTKVQKALGDEVVEERIPVRGPQFVSDSGRAHQTQRLSSQLCGSAGAVSTKLKRPNRRPTPLRRPALWSLNKQGLTDELETYGIAAHPDWTTNEIRDRGRLGSATWSCERPTKGALAKMIRDAHGAPNDTIVPFGMYWGWAYAQVPVPYLEWAAAEATQESASDDLKRIARWWTDQKKEKTNKAKGAGLPENDPEKNWKLAPPPGTAAGESEHDMIKEELAALQERMAKLQQMASNLEGKGDAAKKHKEETQPTSSTRPSRWDEKPGKIPKRGVYQQIVEDPGDKEDDDSEGEVDEQQAGDDDGSGMTGEGGQVMDALAENGGCLLGACDCNELCETVAFGRPRLLWLELPSRPWVQGGRRGAGHEDWLGRLLRLDLTELRDLEAKGVYAGEEVADRPRSAEIESAGAGGITFDASVGAAPAASEPRAHPQPGAGQAKLLRCRACARIQSARPAKPVPVLDFLEIDVVHLVDGAGAKHMALSMVDYASTYHVMARVKDAKAKTLTAAVRDYWVAWAGPPRTFSLDLDSGFRNVFEDGVWKDIWDRLVESEAVTESEVAWAMAEVLPGDVVDGANDLSALSSFSIDSRSSSGRTPSVRKYNFEPGDLVYVFRERCLLCAPELSELLKIKAAMGDIQALIDEDKKLVKKQRVDPATAAASAASAQAIMVERPEAKEIWFGKVAATVASREKQLETEIPELHCPLDRPAFVEDERKQWQEHLDFCAVRVLSKAETAQVLEEVPPERILNARFALKSKARAQRLKNPEVPAAGDRQASLMLGTQCAMSEGWCGSIGDIQAAFLNGVEAPRGLYFRQPARGLPGVKEGVLIEIVKGVFGLSTSPRLWFEKLVAEVLALKVPVPGQGEIRFEQNLIDPCVFHLVMVEAEGNDLATKDGSDTCGLLEAHVDDLLLWTLARLRDLVQAALGELFPISEWENGSFKYVGNNYEETEEGYVISQASSIVVYHDAAWGNVDLEDEDLGDVTGHKVGSQLGYLILAVSRNA</sequence>
<name>A0A812QX01_SYMPI</name>
<feature type="region of interest" description="Disordered" evidence="1">
    <location>
        <begin position="544"/>
        <end position="579"/>
    </location>
</feature>
<dbReference type="Proteomes" id="UP000649617">
    <property type="component" value="Unassembled WGS sequence"/>
</dbReference>
<evidence type="ECO:0000256" key="1">
    <source>
        <dbReference type="SAM" id="MobiDB-lite"/>
    </source>
</evidence>
<accession>A0A812QX01</accession>
<organism evidence="2 3">
    <name type="scientific">Symbiodinium pilosum</name>
    <name type="common">Dinoflagellate</name>
    <dbReference type="NCBI Taxonomy" id="2952"/>
    <lineage>
        <taxon>Eukaryota</taxon>
        <taxon>Sar</taxon>
        <taxon>Alveolata</taxon>
        <taxon>Dinophyceae</taxon>
        <taxon>Suessiales</taxon>
        <taxon>Symbiodiniaceae</taxon>
        <taxon>Symbiodinium</taxon>
    </lineage>
</organism>
<feature type="non-terminal residue" evidence="2">
    <location>
        <position position="1"/>
    </location>
</feature>
<reference evidence="2" key="1">
    <citation type="submission" date="2021-02" db="EMBL/GenBank/DDBJ databases">
        <authorList>
            <person name="Dougan E. K."/>
            <person name="Rhodes N."/>
            <person name="Thang M."/>
            <person name="Chan C."/>
        </authorList>
    </citation>
    <scope>NUCLEOTIDE SEQUENCE</scope>
</reference>
<proteinExistence type="predicted"/>
<feature type="region of interest" description="Disordered" evidence="1">
    <location>
        <begin position="602"/>
        <end position="679"/>
    </location>
</feature>
<comment type="caution">
    <text evidence="2">The sequence shown here is derived from an EMBL/GenBank/DDBJ whole genome shotgun (WGS) entry which is preliminary data.</text>
</comment>
<evidence type="ECO:0000313" key="2">
    <source>
        <dbReference type="EMBL" id="CAE7408475.1"/>
    </source>
</evidence>
<dbReference type="EMBL" id="CAJNIZ010018327">
    <property type="protein sequence ID" value="CAE7408475.1"/>
    <property type="molecule type" value="Genomic_DNA"/>
</dbReference>
<feature type="compositionally biased region" description="Acidic residues" evidence="1">
    <location>
        <begin position="648"/>
        <end position="671"/>
    </location>
</feature>
<feature type="compositionally biased region" description="Acidic residues" evidence="1">
    <location>
        <begin position="56"/>
        <end position="67"/>
    </location>
</feature>
<feature type="non-terminal residue" evidence="2">
    <location>
        <position position="1366"/>
    </location>
</feature>
<protein>
    <submittedName>
        <fullName evidence="2">HSP90 protein</fullName>
    </submittedName>
</protein>
<feature type="region of interest" description="Disordered" evidence="1">
    <location>
        <begin position="27"/>
        <end position="67"/>
    </location>
</feature>
<dbReference type="OrthoDB" id="442510at2759"/>
<keyword evidence="3" id="KW-1185">Reference proteome</keyword>
<feature type="compositionally biased region" description="Basic and acidic residues" evidence="1">
    <location>
        <begin position="27"/>
        <end position="39"/>
    </location>
</feature>
<evidence type="ECO:0000313" key="3">
    <source>
        <dbReference type="Proteomes" id="UP000649617"/>
    </source>
</evidence>